<dbReference type="Gene3D" id="1.10.238.10">
    <property type="entry name" value="EF-hand"/>
    <property type="match status" value="2"/>
</dbReference>
<dbReference type="Proteomes" id="UP001552299">
    <property type="component" value="Unassembled WGS sequence"/>
</dbReference>
<proteinExistence type="predicted"/>
<protein>
    <recommendedName>
        <fullName evidence="1">EF-hand domain-containing protein</fullName>
    </recommendedName>
</protein>
<dbReference type="Pfam" id="PF13499">
    <property type="entry name" value="EF-hand_7"/>
    <property type="match status" value="1"/>
</dbReference>
<dbReference type="InterPro" id="IPR011992">
    <property type="entry name" value="EF-hand-dom_pair"/>
</dbReference>
<evidence type="ECO:0000313" key="2">
    <source>
        <dbReference type="EMBL" id="KAL0924843.1"/>
    </source>
</evidence>
<comment type="caution">
    <text evidence="2">The sequence shown here is derived from an EMBL/GenBank/DDBJ whole genome shotgun (WGS) entry which is preliminary data.</text>
</comment>
<keyword evidence="3" id="KW-1185">Reference proteome</keyword>
<dbReference type="AlphaFoldDB" id="A0ABD0VJ96"/>
<feature type="domain" description="EF-hand" evidence="1">
    <location>
        <begin position="231"/>
        <end position="266"/>
    </location>
</feature>
<dbReference type="InterPro" id="IPR002048">
    <property type="entry name" value="EF_hand_dom"/>
</dbReference>
<accession>A0ABD0VJ96</accession>
<reference evidence="2 3" key="1">
    <citation type="journal article" date="2024" name="Plant Biotechnol. J.">
        <title>Dendrobium thyrsiflorum genome and its molecular insights into genes involved in important horticultural traits.</title>
        <authorList>
            <person name="Chen B."/>
            <person name="Wang J.Y."/>
            <person name="Zheng P.J."/>
            <person name="Li K.L."/>
            <person name="Liang Y.M."/>
            <person name="Chen X.F."/>
            <person name="Zhang C."/>
            <person name="Zhao X."/>
            <person name="He X."/>
            <person name="Zhang G.Q."/>
            <person name="Liu Z.J."/>
            <person name="Xu Q."/>
        </authorList>
    </citation>
    <scope>NUCLEOTIDE SEQUENCE [LARGE SCALE GENOMIC DNA]</scope>
    <source>
        <strain evidence="2">GZMU011</strain>
    </source>
</reference>
<dbReference type="EMBL" id="JANQDX010000005">
    <property type="protein sequence ID" value="KAL0924843.1"/>
    <property type="molecule type" value="Genomic_DNA"/>
</dbReference>
<feature type="domain" description="EF-hand" evidence="1">
    <location>
        <begin position="267"/>
        <end position="286"/>
    </location>
</feature>
<organism evidence="2 3">
    <name type="scientific">Dendrobium thyrsiflorum</name>
    <name type="common">Pinecone-like raceme dendrobium</name>
    <name type="synonym">Orchid</name>
    <dbReference type="NCBI Taxonomy" id="117978"/>
    <lineage>
        <taxon>Eukaryota</taxon>
        <taxon>Viridiplantae</taxon>
        <taxon>Streptophyta</taxon>
        <taxon>Embryophyta</taxon>
        <taxon>Tracheophyta</taxon>
        <taxon>Spermatophyta</taxon>
        <taxon>Magnoliopsida</taxon>
        <taxon>Liliopsida</taxon>
        <taxon>Asparagales</taxon>
        <taxon>Orchidaceae</taxon>
        <taxon>Epidendroideae</taxon>
        <taxon>Malaxideae</taxon>
        <taxon>Dendrobiinae</taxon>
        <taxon>Dendrobium</taxon>
    </lineage>
</organism>
<evidence type="ECO:0000259" key="1">
    <source>
        <dbReference type="PROSITE" id="PS50222"/>
    </source>
</evidence>
<gene>
    <name evidence="2" type="ORF">M5K25_005702</name>
</gene>
<dbReference type="PROSITE" id="PS50222">
    <property type="entry name" value="EF_HAND_2"/>
    <property type="match status" value="2"/>
</dbReference>
<sequence length="286" mass="32482">MDKKKKSKENKIRLLLQKKAYREDEDSHDRCSAGNEDVDCIYILDMVVNATLSEAQFVEICDDLSLVQMYTNDMKVCGEDTRSDIGDISAASVKTPSLKLIDKHNALKLFDEVDVTHEDGESRSRAAHSQRQRGENSAIAEVANVKLLMILGVGPQNLRKLVDKEFRAQAVIQDKFYGECSQKMVNFLHNSVGIIHMNHAESITSFIKERVDEEVKQEGSLTQADIKKKLGNEKHLHKAFAYFDQNKRGYIEIEELSDSLQNDLSPNHEEVIKAIIRSLDTDKDKK</sequence>
<name>A0ABD0VJ96_DENTH</name>
<dbReference type="SUPFAM" id="SSF47473">
    <property type="entry name" value="EF-hand"/>
    <property type="match status" value="1"/>
</dbReference>
<evidence type="ECO:0000313" key="3">
    <source>
        <dbReference type="Proteomes" id="UP001552299"/>
    </source>
</evidence>